<dbReference type="AlphaFoldDB" id="A0A540NAC0"/>
<gene>
    <name evidence="1" type="ORF">C1H46_006387</name>
</gene>
<sequence>MGWIAEKETERGWVIGEEGIEDEWLEKRRRGLGSPEKRRSAVGLSKKRRSVVGRLGNGGEEGCLAVK</sequence>
<name>A0A540NAC0_MALBA</name>
<organism evidence="1 2">
    <name type="scientific">Malus baccata</name>
    <name type="common">Siberian crab apple</name>
    <name type="synonym">Pyrus baccata</name>
    <dbReference type="NCBI Taxonomy" id="106549"/>
    <lineage>
        <taxon>Eukaryota</taxon>
        <taxon>Viridiplantae</taxon>
        <taxon>Streptophyta</taxon>
        <taxon>Embryophyta</taxon>
        <taxon>Tracheophyta</taxon>
        <taxon>Spermatophyta</taxon>
        <taxon>Magnoliopsida</taxon>
        <taxon>eudicotyledons</taxon>
        <taxon>Gunneridae</taxon>
        <taxon>Pentapetalae</taxon>
        <taxon>rosids</taxon>
        <taxon>fabids</taxon>
        <taxon>Rosales</taxon>
        <taxon>Rosaceae</taxon>
        <taxon>Amygdaloideae</taxon>
        <taxon>Maleae</taxon>
        <taxon>Malus</taxon>
    </lineage>
</organism>
<reference evidence="1 2" key="1">
    <citation type="journal article" date="2019" name="G3 (Bethesda)">
        <title>Sequencing of a Wild Apple (Malus baccata) Genome Unravels the Differences Between Cultivated and Wild Apple Species Regarding Disease Resistance and Cold Tolerance.</title>
        <authorList>
            <person name="Chen X."/>
        </authorList>
    </citation>
    <scope>NUCLEOTIDE SEQUENCE [LARGE SCALE GENOMIC DNA]</scope>
    <source>
        <strain evidence="2">cv. Shandingzi</strain>
        <tissue evidence="1">Leaves</tissue>
    </source>
</reference>
<evidence type="ECO:0000313" key="1">
    <source>
        <dbReference type="EMBL" id="TQE07979.1"/>
    </source>
</evidence>
<evidence type="ECO:0000313" key="2">
    <source>
        <dbReference type="Proteomes" id="UP000315295"/>
    </source>
</evidence>
<accession>A0A540NAC0</accession>
<protein>
    <submittedName>
        <fullName evidence="1">Uncharacterized protein</fullName>
    </submittedName>
</protein>
<dbReference type="Proteomes" id="UP000315295">
    <property type="component" value="Unassembled WGS sequence"/>
</dbReference>
<dbReference type="EMBL" id="VIEB01000077">
    <property type="protein sequence ID" value="TQE07979.1"/>
    <property type="molecule type" value="Genomic_DNA"/>
</dbReference>
<comment type="caution">
    <text evidence="1">The sequence shown here is derived from an EMBL/GenBank/DDBJ whole genome shotgun (WGS) entry which is preliminary data.</text>
</comment>
<proteinExistence type="predicted"/>
<keyword evidence="2" id="KW-1185">Reference proteome</keyword>